<accession>A0A9X3AS60</accession>
<dbReference type="InterPro" id="IPR008900">
    <property type="entry name" value="Zot_N"/>
</dbReference>
<dbReference type="EMBL" id="JAOANI010000014">
    <property type="protein sequence ID" value="MCT7358608.1"/>
    <property type="molecule type" value="Genomic_DNA"/>
</dbReference>
<protein>
    <recommendedName>
        <fullName evidence="1">Zona occludens toxin N-terminal domain-containing protein</fullName>
    </recommendedName>
</protein>
<gene>
    <name evidence="2" type="ORF">NYR02_06195</name>
</gene>
<dbReference type="InterPro" id="IPR027417">
    <property type="entry name" value="P-loop_NTPase"/>
</dbReference>
<dbReference type="RefSeq" id="WP_260975506.1">
    <property type="nucleotide sequence ID" value="NZ_JAOANI010000014.1"/>
</dbReference>
<sequence>MTAVIHHGPPGSYKSFSIVQNVVIPALQQGRTVCTNIRGLDDIERIKSAMAIDVPAEARLIAIKHDSDEGFEYMAKFFQWAPPGALIVMDEGQRVYPTRLKTLSVFDTPDSEKETLDSGVQRPSTVENAFDQHRHMNWDIYISTTNIGKIHKEVRAVAEYAYRHREMSGVVPWWKNSWREFKHDAETSGKSVSHYIGTPVRRKADPRVFECYQSTATGQAKGSSENKSIFADPKLRVLLGFIACVVVWFFYNLVKVVEHYSDSEPVLAPQNIPHFVDAPDHVPDGRGHASDPETVSGLKTETIDIVQGRKIYYTGTFNLHHFSLVSDDDYISLTSDDFKAAGYEVQKLSRCLVRIASPRITYFALCSPEPIEQAPEPVIAQVLPGG</sequence>
<comment type="caution">
    <text evidence="2">The sequence shown here is derived from an EMBL/GenBank/DDBJ whole genome shotgun (WGS) entry which is preliminary data.</text>
</comment>
<dbReference type="Pfam" id="PF05707">
    <property type="entry name" value="Zot"/>
    <property type="match status" value="1"/>
</dbReference>
<reference evidence="2" key="2">
    <citation type="submission" date="2022-08" db="EMBL/GenBank/DDBJ databases">
        <authorList>
            <person name="Dong C."/>
        </authorList>
    </citation>
    <scope>NUCLEOTIDE SEQUENCE</scope>
    <source>
        <strain evidence="2">59MF3M-4</strain>
    </source>
</reference>
<organism evidence="2 3">
    <name type="scientific">Thalassolituus pacificus</name>
    <dbReference type="NCBI Taxonomy" id="2975440"/>
    <lineage>
        <taxon>Bacteria</taxon>
        <taxon>Pseudomonadati</taxon>
        <taxon>Pseudomonadota</taxon>
        <taxon>Gammaproteobacteria</taxon>
        <taxon>Oceanospirillales</taxon>
        <taxon>Oceanospirillaceae</taxon>
        <taxon>Thalassolituus</taxon>
    </lineage>
</organism>
<dbReference type="Proteomes" id="UP001147830">
    <property type="component" value="Unassembled WGS sequence"/>
</dbReference>
<keyword evidence="3" id="KW-1185">Reference proteome</keyword>
<dbReference type="AlphaFoldDB" id="A0A9X3AS60"/>
<dbReference type="Gene3D" id="3.40.50.300">
    <property type="entry name" value="P-loop containing nucleotide triphosphate hydrolases"/>
    <property type="match status" value="1"/>
</dbReference>
<evidence type="ECO:0000313" key="3">
    <source>
        <dbReference type="Proteomes" id="UP001147830"/>
    </source>
</evidence>
<proteinExistence type="predicted"/>
<reference evidence="2" key="1">
    <citation type="journal article" date="2022" name="Front. Microbiol.">
        <title>Genome-based taxonomic rearrangement of Oceanobacter-related bacteria including the description of Thalassolituus hydrocarbonoclasticus sp. nov. and Thalassolituus pacificus sp. nov. and emended description of the genus Thalassolituus.</title>
        <authorList>
            <person name="Dong C."/>
            <person name="Wei L."/>
            <person name="Wang J."/>
            <person name="Lai Q."/>
            <person name="Huang Z."/>
            <person name="Shao Z."/>
        </authorList>
    </citation>
    <scope>NUCLEOTIDE SEQUENCE</scope>
    <source>
        <strain evidence="2">59MF3M-4</strain>
    </source>
</reference>
<evidence type="ECO:0000313" key="2">
    <source>
        <dbReference type="EMBL" id="MCT7358608.1"/>
    </source>
</evidence>
<name>A0A9X3AS60_9GAMM</name>
<evidence type="ECO:0000259" key="1">
    <source>
        <dbReference type="Pfam" id="PF05707"/>
    </source>
</evidence>
<feature type="domain" description="Zona occludens toxin N-terminal" evidence="1">
    <location>
        <begin position="4"/>
        <end position="219"/>
    </location>
</feature>